<dbReference type="STRING" id="1122155.SAMN02745158_02701"/>
<dbReference type="Gene3D" id="3.40.630.30">
    <property type="match status" value="1"/>
</dbReference>
<dbReference type="InterPro" id="IPR000182">
    <property type="entry name" value="GNAT_dom"/>
</dbReference>
<organism evidence="2 3">
    <name type="scientific">Lactonifactor longoviformis DSM 17459</name>
    <dbReference type="NCBI Taxonomy" id="1122155"/>
    <lineage>
        <taxon>Bacteria</taxon>
        <taxon>Bacillati</taxon>
        <taxon>Bacillota</taxon>
        <taxon>Clostridia</taxon>
        <taxon>Eubacteriales</taxon>
        <taxon>Clostridiaceae</taxon>
        <taxon>Lactonifactor</taxon>
    </lineage>
</organism>
<dbReference type="PANTHER" id="PTHR43305:SF1">
    <property type="entry name" value="FAMILY N-ACETYLTRANSFERASE, PUTATIVE (AFU_ORTHOLOGUE AFUA_2G01380)-RELATED"/>
    <property type="match status" value="1"/>
</dbReference>
<sequence length="160" mass="18908">MRIEIELAYDNKEEVQALFSEYTQMLKRMEPDMARCLEYQDYSREILHPEDKYGLPQGRLYIVWADGKPAGCIGMHKLNENSCEMKRLYVKPEYRGRKLASLLIDRILEDARKIGYREMVLDTMTFLDAAISLYRKYGFCETEAYYENPVEGAVYMKLEL</sequence>
<feature type="domain" description="N-acetyltransferase" evidence="1">
    <location>
        <begin position="13"/>
        <end position="160"/>
    </location>
</feature>
<name>A0A1M4ZB01_9CLOT</name>
<dbReference type="InterPro" id="IPR016181">
    <property type="entry name" value="Acyl_CoA_acyltransferase"/>
</dbReference>
<dbReference type="SUPFAM" id="SSF55729">
    <property type="entry name" value="Acyl-CoA N-acyltransferases (Nat)"/>
    <property type="match status" value="1"/>
</dbReference>
<dbReference type="PROSITE" id="PS51186">
    <property type="entry name" value="GNAT"/>
    <property type="match status" value="1"/>
</dbReference>
<dbReference type="PANTHER" id="PTHR43305">
    <property type="entry name" value="FAMILY N-ACETYLTRANSFERASE, PUTATIVE (AFU_ORTHOLOGUE AFUA_2G01380)-RELATED"/>
    <property type="match status" value="1"/>
</dbReference>
<evidence type="ECO:0000259" key="1">
    <source>
        <dbReference type="PROSITE" id="PS51186"/>
    </source>
</evidence>
<dbReference type="Pfam" id="PF00583">
    <property type="entry name" value="Acetyltransf_1"/>
    <property type="match status" value="1"/>
</dbReference>
<dbReference type="AlphaFoldDB" id="A0A1M4ZB01"/>
<protein>
    <submittedName>
        <fullName evidence="2">Acetyltransferase (GNAT) family protein</fullName>
    </submittedName>
</protein>
<evidence type="ECO:0000313" key="3">
    <source>
        <dbReference type="Proteomes" id="UP000184245"/>
    </source>
</evidence>
<proteinExistence type="predicted"/>
<accession>A0A1M4ZB01</accession>
<keyword evidence="3" id="KW-1185">Reference proteome</keyword>
<keyword evidence="2" id="KW-0808">Transferase</keyword>
<dbReference type="GO" id="GO:0016747">
    <property type="term" value="F:acyltransferase activity, transferring groups other than amino-acyl groups"/>
    <property type="evidence" value="ECO:0007669"/>
    <property type="project" value="InterPro"/>
</dbReference>
<dbReference type="InterPro" id="IPR052777">
    <property type="entry name" value="Acetyltransferase_Enz"/>
</dbReference>
<reference evidence="2 3" key="1">
    <citation type="submission" date="2016-11" db="EMBL/GenBank/DDBJ databases">
        <authorList>
            <person name="Jaros S."/>
            <person name="Januszkiewicz K."/>
            <person name="Wedrychowicz H."/>
        </authorList>
    </citation>
    <scope>NUCLEOTIDE SEQUENCE [LARGE SCALE GENOMIC DNA]</scope>
    <source>
        <strain evidence="2 3">DSM 17459</strain>
    </source>
</reference>
<dbReference type="CDD" id="cd04301">
    <property type="entry name" value="NAT_SF"/>
    <property type="match status" value="1"/>
</dbReference>
<dbReference type="RefSeq" id="WP_072852589.1">
    <property type="nucleotide sequence ID" value="NZ_FQVI01000014.1"/>
</dbReference>
<gene>
    <name evidence="2" type="ORF">SAMN02745158_02701</name>
</gene>
<dbReference type="OrthoDB" id="67353at2"/>
<evidence type="ECO:0000313" key="2">
    <source>
        <dbReference type="EMBL" id="SHF15165.1"/>
    </source>
</evidence>
<dbReference type="Proteomes" id="UP000184245">
    <property type="component" value="Unassembled WGS sequence"/>
</dbReference>
<dbReference type="EMBL" id="FQVI01000014">
    <property type="protein sequence ID" value="SHF15165.1"/>
    <property type="molecule type" value="Genomic_DNA"/>
</dbReference>